<sequence>MMGTPLSALLRPVVPTLNTQHRAGVALASLALGQVAAPAGRSYVALRRGKLSWPEPSELARNGRAVEGLWADSAALVGLPA</sequence>
<dbReference type="AlphaFoldDB" id="A0A553K6B0"/>
<dbReference type="Proteomes" id="UP000317638">
    <property type="component" value="Unassembled WGS sequence"/>
</dbReference>
<protein>
    <submittedName>
        <fullName evidence="1">Uncharacterized protein</fullName>
    </submittedName>
</protein>
<gene>
    <name evidence="1" type="ORF">FOJ82_05110</name>
</gene>
<evidence type="ECO:0000313" key="2">
    <source>
        <dbReference type="Proteomes" id="UP000317638"/>
    </source>
</evidence>
<accession>A0A553K6B0</accession>
<keyword evidence="2" id="KW-1185">Reference proteome</keyword>
<name>A0A553K6B0_9ACTN</name>
<proteinExistence type="predicted"/>
<comment type="caution">
    <text evidence="1">The sequence shown here is derived from an EMBL/GenBank/DDBJ whole genome shotgun (WGS) entry which is preliminary data.</text>
</comment>
<dbReference type="RefSeq" id="WP_143937327.1">
    <property type="nucleotide sequence ID" value="NZ_VKKG01000001.1"/>
</dbReference>
<organism evidence="1 2">
    <name type="scientific">Tessaracoccus rhinocerotis</name>
    <dbReference type="NCBI Taxonomy" id="1689449"/>
    <lineage>
        <taxon>Bacteria</taxon>
        <taxon>Bacillati</taxon>
        <taxon>Actinomycetota</taxon>
        <taxon>Actinomycetes</taxon>
        <taxon>Propionibacteriales</taxon>
        <taxon>Propionibacteriaceae</taxon>
        <taxon>Tessaracoccus</taxon>
    </lineage>
</organism>
<reference evidence="1 2" key="1">
    <citation type="submission" date="2019-07" db="EMBL/GenBank/DDBJ databases">
        <authorList>
            <person name="Zhou L.-Y."/>
        </authorList>
    </citation>
    <scope>NUCLEOTIDE SEQUENCE [LARGE SCALE GENOMIC DNA]</scope>
    <source>
        <strain evidence="1 2">YIM 101269</strain>
    </source>
</reference>
<dbReference type="OrthoDB" id="3237043at2"/>
<evidence type="ECO:0000313" key="1">
    <source>
        <dbReference type="EMBL" id="TRY20243.1"/>
    </source>
</evidence>
<dbReference type="EMBL" id="VKKG01000001">
    <property type="protein sequence ID" value="TRY20243.1"/>
    <property type="molecule type" value="Genomic_DNA"/>
</dbReference>